<feature type="domain" description="UDENN" evidence="3">
    <location>
        <begin position="58"/>
        <end position="702"/>
    </location>
</feature>
<evidence type="ECO:0000313" key="5">
    <source>
        <dbReference type="Proteomes" id="UP000051952"/>
    </source>
</evidence>
<evidence type="ECO:0000256" key="2">
    <source>
        <dbReference type="SAM" id="MobiDB-lite"/>
    </source>
</evidence>
<feature type="compositionally biased region" description="Low complexity" evidence="2">
    <location>
        <begin position="576"/>
        <end position="587"/>
    </location>
</feature>
<evidence type="ECO:0000256" key="1">
    <source>
        <dbReference type="ARBA" id="ARBA00007159"/>
    </source>
</evidence>
<dbReference type="PANTHER" id="PTHR13677">
    <property type="entry name" value="LD41638P"/>
    <property type="match status" value="1"/>
</dbReference>
<proteinExistence type="inferred from homology"/>
<dbReference type="VEuPathDB" id="TriTrypDB:BSAL_05390"/>
<evidence type="ECO:0000259" key="3">
    <source>
        <dbReference type="PROSITE" id="PS50211"/>
    </source>
</evidence>
<reference evidence="5" key="1">
    <citation type="submission" date="2015-09" db="EMBL/GenBank/DDBJ databases">
        <authorList>
            <consortium name="Pathogen Informatics"/>
        </authorList>
    </citation>
    <scope>NUCLEOTIDE SEQUENCE [LARGE SCALE GENOMIC DNA]</scope>
    <source>
        <strain evidence="5">Lake Konstanz</strain>
    </source>
</reference>
<sequence length="767" mass="85420">MQPLFDAVECGACNKVVPVHRSIIGAKGDRICTSCARPDVVDEPIIYCSTANTPPWITAIGFVHFDLLLGQVLDVLYPPLPLSVSQETEVSFLCFPDANHVADGDSIHDFVFAYNASECDASRMSVKRQSLAADKSPSSAPSPSSSPKRGFDSSSTELFCSTLFRQKRDSSIERGAQQKALVVMSRYPFPSVSHQILRIVCAELWDTPGSDPESTLKAVYDEICSWPPPLPTNTYRLTLMNRELSPYTTPIYTAAQLESLRWSEVNVNASRVAWRAQLVDALVASDATWTNVKRALVVFLGSAGCTTGLRNALEEIVASAVTPDTERVAMTSILRQILEVNSERSGGEHHGHEGGSTSSGALLHLFRRSTEPPLRPDIVCIQNEALEQLQERAHAIVSSPSLSRAECNVNGPRRGKHLFHELEFHHAMRPHLLKLWKLWELLIIGAPLAVISFDAPTVTAICFSLASLFAPLHFGGVLRPYLTINNREVDLFMTEQAPPSTIVGVTNPFFVRKCMKWPHFLCLSKEVDEPATHKMMPVDSEKREKQQFKLKNRMFCSRHYLVKTEKTVGEITQEVSNGRSSPSSKGSFVDLNPSSMEGNSMRQVRQHFLDLTEEFLAPLKIIIQTNLRRLRPFFVMKTDGGGCGDILSEDTLLRELSSFQGVMPYSSFKTRADMLSVYKDFLQTNAFRVWCGEQYEGIRREVLLGAMSLEEVLLMNPQPSTRHLVLQALQEQLDIVISRPIVDLTLMQKLSALCSSIPALRVQLSIS</sequence>
<dbReference type="InterPro" id="IPR024224">
    <property type="entry name" value="DENND6"/>
</dbReference>
<feature type="region of interest" description="Disordered" evidence="2">
    <location>
        <begin position="130"/>
        <end position="154"/>
    </location>
</feature>
<feature type="region of interest" description="Disordered" evidence="2">
    <location>
        <begin position="572"/>
        <end position="592"/>
    </location>
</feature>
<dbReference type="PROSITE" id="PS50211">
    <property type="entry name" value="DENN"/>
    <property type="match status" value="1"/>
</dbReference>
<comment type="similarity">
    <text evidence="1">Belongs to the DENND6 family.</text>
</comment>
<gene>
    <name evidence="4" type="ORF">BSAL_05390</name>
</gene>
<organism evidence="4 5">
    <name type="scientific">Bodo saltans</name>
    <name type="common">Flagellated protozoan</name>
    <dbReference type="NCBI Taxonomy" id="75058"/>
    <lineage>
        <taxon>Eukaryota</taxon>
        <taxon>Discoba</taxon>
        <taxon>Euglenozoa</taxon>
        <taxon>Kinetoplastea</taxon>
        <taxon>Metakinetoplastina</taxon>
        <taxon>Eubodonida</taxon>
        <taxon>Bodonidae</taxon>
        <taxon>Bodo</taxon>
    </lineage>
</organism>
<protein>
    <submittedName>
        <fullName evidence="4">Afi1 domain-containing protein, putative</fullName>
    </submittedName>
</protein>
<evidence type="ECO:0000313" key="4">
    <source>
        <dbReference type="EMBL" id="CUG40886.1"/>
    </source>
</evidence>
<dbReference type="EMBL" id="CYKH01000792">
    <property type="protein sequence ID" value="CUG40886.1"/>
    <property type="molecule type" value="Genomic_DNA"/>
</dbReference>
<dbReference type="GO" id="GO:0055037">
    <property type="term" value="C:recycling endosome"/>
    <property type="evidence" value="ECO:0007669"/>
    <property type="project" value="TreeGrafter"/>
</dbReference>
<dbReference type="PANTHER" id="PTHR13677:SF0">
    <property type="entry name" value="LD41638P"/>
    <property type="match status" value="1"/>
</dbReference>
<keyword evidence="5" id="KW-1185">Reference proteome</keyword>
<dbReference type="GO" id="GO:0005085">
    <property type="term" value="F:guanyl-nucleotide exchange factor activity"/>
    <property type="evidence" value="ECO:0007669"/>
    <property type="project" value="InterPro"/>
</dbReference>
<name>A0A0S4J175_BODSA</name>
<dbReference type="OMA" id="LMEWIAD"/>
<dbReference type="Proteomes" id="UP000051952">
    <property type="component" value="Unassembled WGS sequence"/>
</dbReference>
<accession>A0A0S4J175</accession>
<feature type="compositionally biased region" description="Low complexity" evidence="2">
    <location>
        <begin position="136"/>
        <end position="147"/>
    </location>
</feature>
<dbReference type="OrthoDB" id="10265409at2759"/>
<dbReference type="AlphaFoldDB" id="A0A0S4J175"/>
<dbReference type="InterPro" id="IPR037516">
    <property type="entry name" value="Tripartite_DENN"/>
</dbReference>